<organism evidence="1 2">
    <name type="scientific">Hygrophoropsis aurantiaca</name>
    <dbReference type="NCBI Taxonomy" id="72124"/>
    <lineage>
        <taxon>Eukaryota</taxon>
        <taxon>Fungi</taxon>
        <taxon>Dikarya</taxon>
        <taxon>Basidiomycota</taxon>
        <taxon>Agaricomycotina</taxon>
        <taxon>Agaricomycetes</taxon>
        <taxon>Agaricomycetidae</taxon>
        <taxon>Boletales</taxon>
        <taxon>Coniophorineae</taxon>
        <taxon>Hygrophoropsidaceae</taxon>
        <taxon>Hygrophoropsis</taxon>
    </lineage>
</organism>
<reference evidence="1" key="1">
    <citation type="journal article" date="2021" name="New Phytol.">
        <title>Evolutionary innovations through gain and loss of genes in the ectomycorrhizal Boletales.</title>
        <authorList>
            <person name="Wu G."/>
            <person name="Miyauchi S."/>
            <person name="Morin E."/>
            <person name="Kuo A."/>
            <person name="Drula E."/>
            <person name="Varga T."/>
            <person name="Kohler A."/>
            <person name="Feng B."/>
            <person name="Cao Y."/>
            <person name="Lipzen A."/>
            <person name="Daum C."/>
            <person name="Hundley H."/>
            <person name="Pangilinan J."/>
            <person name="Johnson J."/>
            <person name="Barry K."/>
            <person name="LaButti K."/>
            <person name="Ng V."/>
            <person name="Ahrendt S."/>
            <person name="Min B."/>
            <person name="Choi I.G."/>
            <person name="Park H."/>
            <person name="Plett J.M."/>
            <person name="Magnuson J."/>
            <person name="Spatafora J.W."/>
            <person name="Nagy L.G."/>
            <person name="Henrissat B."/>
            <person name="Grigoriev I.V."/>
            <person name="Yang Z.L."/>
            <person name="Xu J."/>
            <person name="Martin F.M."/>
        </authorList>
    </citation>
    <scope>NUCLEOTIDE SEQUENCE</scope>
    <source>
        <strain evidence="1">ATCC 28755</strain>
    </source>
</reference>
<comment type="caution">
    <text evidence="1">The sequence shown here is derived from an EMBL/GenBank/DDBJ whole genome shotgun (WGS) entry which is preliminary data.</text>
</comment>
<sequence length="80" mass="9120">MLHELISLDERPHLPVLVLGNKIDLVGAVSEEELRLQLGLEQTEACLQDLRSVEVFMCSVQLRSGYIEGFKWLLQQMRPG</sequence>
<protein>
    <submittedName>
        <fullName evidence="1">Uncharacterized protein</fullName>
    </submittedName>
</protein>
<gene>
    <name evidence="1" type="ORF">BJ138DRAFT_1156112</name>
</gene>
<evidence type="ECO:0000313" key="2">
    <source>
        <dbReference type="Proteomes" id="UP000790377"/>
    </source>
</evidence>
<evidence type="ECO:0000313" key="1">
    <source>
        <dbReference type="EMBL" id="KAH7909101.1"/>
    </source>
</evidence>
<name>A0ACB8A7A9_9AGAM</name>
<dbReference type="Proteomes" id="UP000790377">
    <property type="component" value="Unassembled WGS sequence"/>
</dbReference>
<keyword evidence="2" id="KW-1185">Reference proteome</keyword>
<proteinExistence type="predicted"/>
<dbReference type="EMBL" id="MU267779">
    <property type="protein sequence ID" value="KAH7909101.1"/>
    <property type="molecule type" value="Genomic_DNA"/>
</dbReference>
<accession>A0ACB8A7A9</accession>